<accession>A0A6L2LMS0</accession>
<dbReference type="Gene3D" id="2.40.70.10">
    <property type="entry name" value="Acid Proteases"/>
    <property type="match status" value="1"/>
</dbReference>
<dbReference type="GO" id="GO:0003964">
    <property type="term" value="F:RNA-directed DNA polymerase activity"/>
    <property type="evidence" value="ECO:0007669"/>
    <property type="project" value="UniProtKB-KW"/>
</dbReference>
<dbReference type="SUPFAM" id="SSF56672">
    <property type="entry name" value="DNA/RNA polymerases"/>
    <property type="match status" value="1"/>
</dbReference>
<dbReference type="InterPro" id="IPR032567">
    <property type="entry name" value="RTL1-rel"/>
</dbReference>
<evidence type="ECO:0000256" key="1">
    <source>
        <dbReference type="SAM" id="MobiDB-lite"/>
    </source>
</evidence>
<feature type="compositionally biased region" description="Polar residues" evidence="1">
    <location>
        <begin position="133"/>
        <end position="145"/>
    </location>
</feature>
<organism evidence="2">
    <name type="scientific">Tanacetum cinerariifolium</name>
    <name type="common">Dalmatian daisy</name>
    <name type="synonym">Chrysanthemum cinerariifolium</name>
    <dbReference type="NCBI Taxonomy" id="118510"/>
    <lineage>
        <taxon>Eukaryota</taxon>
        <taxon>Viridiplantae</taxon>
        <taxon>Streptophyta</taxon>
        <taxon>Embryophyta</taxon>
        <taxon>Tracheophyta</taxon>
        <taxon>Spermatophyta</taxon>
        <taxon>Magnoliopsida</taxon>
        <taxon>eudicotyledons</taxon>
        <taxon>Gunneridae</taxon>
        <taxon>Pentapetalae</taxon>
        <taxon>asterids</taxon>
        <taxon>campanulids</taxon>
        <taxon>Asterales</taxon>
        <taxon>Asteraceae</taxon>
        <taxon>Asteroideae</taxon>
        <taxon>Anthemideae</taxon>
        <taxon>Anthemidinae</taxon>
        <taxon>Tanacetum</taxon>
    </lineage>
</organism>
<dbReference type="Gene3D" id="3.10.10.10">
    <property type="entry name" value="HIV Type 1 Reverse Transcriptase, subunit A, domain 1"/>
    <property type="match status" value="1"/>
</dbReference>
<gene>
    <name evidence="2" type="ORF">Tci_033443</name>
</gene>
<dbReference type="SUPFAM" id="SSF50630">
    <property type="entry name" value="Acid proteases"/>
    <property type="match status" value="1"/>
</dbReference>
<keyword evidence="2" id="KW-0548">Nucleotidyltransferase</keyword>
<dbReference type="InterPro" id="IPR021109">
    <property type="entry name" value="Peptidase_aspartic_dom_sf"/>
</dbReference>
<proteinExistence type="predicted"/>
<dbReference type="CDD" id="cd00303">
    <property type="entry name" value="retropepsin_like"/>
    <property type="match status" value="1"/>
</dbReference>
<evidence type="ECO:0000313" key="2">
    <source>
        <dbReference type="EMBL" id="GEU61465.1"/>
    </source>
</evidence>
<sequence length="607" mass="68119">MKFSPTYCCTMRWRNGWMSCGVPDFSAITAQQFQNLLPTLLAQVGSQDSNQGNGRNQNGDAVNDNIQGDVRNVIVSKDRRGCTCKEFLSCNLKEYDDEAIRNGLFKKNSEKRGNSGEPSRDRNVKDDNKRSRTGNAYATTSNPVRREYTGTTHKCTNCNLHHLPESPCRACFSCNCLRHLAKDCRVVSRMVNPVNARNPTGAHGAYFECDGTDHFKTVCPRLNQAQRPRGGRPNEVMAIDGGQGRVNNDNRAHGGAFMLGAEEACQDPNIVTGKFTLNNHYATTLFDSGADNSFVSTDFTPLLSIESSNLGFSYAIQIASGKLVEIDKVIRGCELEIEGHTFDIDLISFGSGIFDVIVGMDWLSKHKAEIICHEKVVRVISVAKSPHRLAPSEMEELSGQLKELQDKGFIRPSSLPWGAPIIFVKKRDGSFRICIDYRELNKLTIKNHYPLLRIDDLFDQLQGSEEFILIHKISLLEDMDQDSVHMVAASKVLMLKPGEFEIWRMRIKQYIQMMDYALWKVIENGVTFPITQVVDGVITILPITAAEEKAQRRLEVKARSTLMIGISNEHQLKFNFIKDANQLLEAVKKRFGGNAATKKTQKNLLKQ</sequence>
<dbReference type="PANTHER" id="PTHR15503:SF45">
    <property type="entry name" value="RNA-DIRECTED DNA POLYMERASE HOMOLOG"/>
    <property type="match status" value="1"/>
</dbReference>
<feature type="region of interest" description="Disordered" evidence="1">
    <location>
        <begin position="106"/>
        <end position="145"/>
    </location>
</feature>
<dbReference type="PANTHER" id="PTHR15503">
    <property type="entry name" value="LDOC1 RELATED"/>
    <property type="match status" value="1"/>
</dbReference>
<dbReference type="InterPro" id="IPR043502">
    <property type="entry name" value="DNA/RNA_pol_sf"/>
</dbReference>
<keyword evidence="2" id="KW-0808">Transferase</keyword>
<dbReference type="CDD" id="cd01647">
    <property type="entry name" value="RT_LTR"/>
    <property type="match status" value="1"/>
</dbReference>
<feature type="compositionally biased region" description="Basic and acidic residues" evidence="1">
    <location>
        <begin position="107"/>
        <end position="130"/>
    </location>
</feature>
<reference evidence="2" key="1">
    <citation type="journal article" date="2019" name="Sci. Rep.">
        <title>Draft genome of Tanacetum cinerariifolium, the natural source of mosquito coil.</title>
        <authorList>
            <person name="Yamashiro T."/>
            <person name="Shiraishi A."/>
            <person name="Satake H."/>
            <person name="Nakayama K."/>
        </authorList>
    </citation>
    <scope>NUCLEOTIDE SEQUENCE</scope>
</reference>
<name>A0A6L2LMS0_TANCI</name>
<dbReference type="Pfam" id="PF08284">
    <property type="entry name" value="RVP_2"/>
    <property type="match status" value="1"/>
</dbReference>
<comment type="caution">
    <text evidence="2">The sequence shown here is derived from an EMBL/GenBank/DDBJ whole genome shotgun (WGS) entry which is preliminary data.</text>
</comment>
<keyword evidence="2" id="KW-0695">RNA-directed DNA polymerase</keyword>
<dbReference type="AlphaFoldDB" id="A0A6L2LMS0"/>
<protein>
    <submittedName>
        <fullName evidence="2">Reverse transcriptase domain-containing protein</fullName>
    </submittedName>
</protein>
<dbReference type="EMBL" id="BKCJ010004507">
    <property type="protein sequence ID" value="GEU61465.1"/>
    <property type="molecule type" value="Genomic_DNA"/>
</dbReference>